<dbReference type="RefSeq" id="WP_228351432.1">
    <property type="nucleotide sequence ID" value="NZ_JACEGA010000001.1"/>
</dbReference>
<organism evidence="1 2">
    <name type="scientific">Variimorphobacter saccharofermentans</name>
    <dbReference type="NCBI Taxonomy" id="2755051"/>
    <lineage>
        <taxon>Bacteria</taxon>
        <taxon>Bacillati</taxon>
        <taxon>Bacillota</taxon>
        <taxon>Clostridia</taxon>
        <taxon>Lachnospirales</taxon>
        <taxon>Lachnospiraceae</taxon>
        <taxon>Variimorphobacter</taxon>
    </lineage>
</organism>
<accession>A0A839JWP9</accession>
<dbReference type="Proteomes" id="UP000574276">
    <property type="component" value="Unassembled WGS sequence"/>
</dbReference>
<proteinExistence type="predicted"/>
<evidence type="ECO:0000313" key="2">
    <source>
        <dbReference type="Proteomes" id="UP000574276"/>
    </source>
</evidence>
<name>A0A839JWP9_9FIRM</name>
<keyword evidence="2" id="KW-1185">Reference proteome</keyword>
<protein>
    <submittedName>
        <fullName evidence="1">Uncharacterized protein</fullName>
    </submittedName>
</protein>
<reference evidence="1 2" key="1">
    <citation type="submission" date="2020-07" db="EMBL/GenBank/DDBJ databases">
        <title>Characterization and genome sequencing of isolate MD1, a novel member within the family Lachnospiraceae.</title>
        <authorList>
            <person name="Rettenmaier R."/>
            <person name="Di Bello L."/>
            <person name="Zinser C."/>
            <person name="Scheitz K."/>
            <person name="Liebl W."/>
            <person name="Zverlov V."/>
        </authorList>
    </citation>
    <scope>NUCLEOTIDE SEQUENCE [LARGE SCALE GENOMIC DNA]</scope>
    <source>
        <strain evidence="1 2">MD1</strain>
    </source>
</reference>
<sequence length="164" mass="19471">MYEIPPTIEQIREWKEIYKKYRPELIPNKKTAKDLIFYLNMKYPIEEVESEEMKQAIVDTIKANRIYAKKCPMGRKLNVIVYRIPNQGEAAYLYEHQKREWKDMPIMVGIELETAYMTVKGSTELWEELVAFQGLDQEDMKSYNLVANYIKCLKKYNADGDILL</sequence>
<evidence type="ECO:0000313" key="1">
    <source>
        <dbReference type="EMBL" id="MBB2181664.1"/>
    </source>
</evidence>
<dbReference type="AlphaFoldDB" id="A0A839JWP9"/>
<gene>
    <name evidence="1" type="ORF">H0486_02080</name>
</gene>
<dbReference type="EMBL" id="JACEGA010000001">
    <property type="protein sequence ID" value="MBB2181664.1"/>
    <property type="molecule type" value="Genomic_DNA"/>
</dbReference>
<comment type="caution">
    <text evidence="1">The sequence shown here is derived from an EMBL/GenBank/DDBJ whole genome shotgun (WGS) entry which is preliminary data.</text>
</comment>